<sequence>MSHKVQTPFGSTISQWKAQEGYMKSTQERSSPQWLTVQRSTFNAHRTRIHRSQTTETNDCPHSANGFPIRESTPHLISRGDGRRVSSHARISQMRCSVESLSVYTERSERPPSLNVRITPGINRLRNDTSKHKWMKEEHSEERTSRDESTDHTAPPQTSKCSFRRSPAFLGVQGLGPEARSNLMDPTIAFVNCVILLCNE</sequence>
<dbReference type="EMBL" id="KN828943">
    <property type="protein sequence ID" value="KIK74352.1"/>
    <property type="molecule type" value="Genomic_DNA"/>
</dbReference>
<protein>
    <submittedName>
        <fullName evidence="2">Uncharacterized protein</fullName>
    </submittedName>
</protein>
<organism evidence="2 3">
    <name type="scientific">Paxillus rubicundulus Ve08.2h10</name>
    <dbReference type="NCBI Taxonomy" id="930991"/>
    <lineage>
        <taxon>Eukaryota</taxon>
        <taxon>Fungi</taxon>
        <taxon>Dikarya</taxon>
        <taxon>Basidiomycota</taxon>
        <taxon>Agaricomycotina</taxon>
        <taxon>Agaricomycetes</taxon>
        <taxon>Agaricomycetidae</taxon>
        <taxon>Boletales</taxon>
        <taxon>Paxilineae</taxon>
        <taxon>Paxillaceae</taxon>
        <taxon>Paxillus</taxon>
    </lineage>
</organism>
<dbReference type="HOGENOM" id="CLU_1366648_0_0_1"/>
<gene>
    <name evidence="2" type="ORF">PAXRUDRAFT_550094</name>
</gene>
<dbReference type="InParanoid" id="A0A0D0BSC0"/>
<dbReference type="AlphaFoldDB" id="A0A0D0BSC0"/>
<evidence type="ECO:0000313" key="2">
    <source>
        <dbReference type="EMBL" id="KIK74352.1"/>
    </source>
</evidence>
<name>A0A0D0BSC0_9AGAM</name>
<reference evidence="2 3" key="1">
    <citation type="submission" date="2014-04" db="EMBL/GenBank/DDBJ databases">
        <authorList>
            <consortium name="DOE Joint Genome Institute"/>
            <person name="Kuo A."/>
            <person name="Kohler A."/>
            <person name="Jargeat P."/>
            <person name="Nagy L.G."/>
            <person name="Floudas D."/>
            <person name="Copeland A."/>
            <person name="Barry K.W."/>
            <person name="Cichocki N."/>
            <person name="Veneault-Fourrey C."/>
            <person name="LaButti K."/>
            <person name="Lindquist E.A."/>
            <person name="Lipzen A."/>
            <person name="Lundell T."/>
            <person name="Morin E."/>
            <person name="Murat C."/>
            <person name="Sun H."/>
            <person name="Tunlid A."/>
            <person name="Henrissat B."/>
            <person name="Grigoriev I.V."/>
            <person name="Hibbett D.S."/>
            <person name="Martin F."/>
            <person name="Nordberg H.P."/>
            <person name="Cantor M.N."/>
            <person name="Hua S.X."/>
        </authorList>
    </citation>
    <scope>NUCLEOTIDE SEQUENCE [LARGE SCALE GENOMIC DNA]</scope>
    <source>
        <strain evidence="2 3">Ve08.2h10</strain>
    </source>
</reference>
<feature type="region of interest" description="Disordered" evidence="1">
    <location>
        <begin position="127"/>
        <end position="163"/>
    </location>
</feature>
<evidence type="ECO:0000313" key="3">
    <source>
        <dbReference type="Proteomes" id="UP000054538"/>
    </source>
</evidence>
<evidence type="ECO:0000256" key="1">
    <source>
        <dbReference type="SAM" id="MobiDB-lite"/>
    </source>
</evidence>
<proteinExistence type="predicted"/>
<reference evidence="3" key="2">
    <citation type="submission" date="2015-01" db="EMBL/GenBank/DDBJ databases">
        <title>Evolutionary Origins and Diversification of the Mycorrhizal Mutualists.</title>
        <authorList>
            <consortium name="DOE Joint Genome Institute"/>
            <consortium name="Mycorrhizal Genomics Consortium"/>
            <person name="Kohler A."/>
            <person name="Kuo A."/>
            <person name="Nagy L.G."/>
            <person name="Floudas D."/>
            <person name="Copeland A."/>
            <person name="Barry K.W."/>
            <person name="Cichocki N."/>
            <person name="Veneault-Fourrey C."/>
            <person name="LaButti K."/>
            <person name="Lindquist E.A."/>
            <person name="Lipzen A."/>
            <person name="Lundell T."/>
            <person name="Morin E."/>
            <person name="Murat C."/>
            <person name="Riley R."/>
            <person name="Ohm R."/>
            <person name="Sun H."/>
            <person name="Tunlid A."/>
            <person name="Henrissat B."/>
            <person name="Grigoriev I.V."/>
            <person name="Hibbett D.S."/>
            <person name="Martin F."/>
        </authorList>
    </citation>
    <scope>NUCLEOTIDE SEQUENCE [LARGE SCALE GENOMIC DNA]</scope>
    <source>
        <strain evidence="3">Ve08.2h10</strain>
    </source>
</reference>
<feature type="compositionally biased region" description="Basic and acidic residues" evidence="1">
    <location>
        <begin position="127"/>
        <end position="151"/>
    </location>
</feature>
<dbReference type="Proteomes" id="UP000054538">
    <property type="component" value="Unassembled WGS sequence"/>
</dbReference>
<accession>A0A0D0BSC0</accession>
<keyword evidence="3" id="KW-1185">Reference proteome</keyword>
<feature type="region of interest" description="Disordered" evidence="1">
    <location>
        <begin position="48"/>
        <end position="91"/>
    </location>
</feature>